<dbReference type="EMBL" id="PP848851">
    <property type="protein sequence ID" value="XCG96873.1"/>
    <property type="molecule type" value="Genomic_DNA"/>
</dbReference>
<organism evidence="1">
    <name type="scientific">Klebsiella phage vB_Kpn2-P2</name>
    <dbReference type="NCBI Taxonomy" id="3230849"/>
    <lineage>
        <taxon>Viruses</taxon>
    </lineage>
</organism>
<evidence type="ECO:0000313" key="1">
    <source>
        <dbReference type="EMBL" id="XCG96873.1"/>
    </source>
</evidence>
<dbReference type="Pfam" id="PF25713">
    <property type="entry name" value="N4_GP8"/>
    <property type="match status" value="1"/>
</dbReference>
<name>A0AAU8EE65_9VIRU</name>
<proteinExistence type="predicted"/>
<reference evidence="1" key="1">
    <citation type="submission" date="2024-05" db="EMBL/GenBank/DDBJ databases">
        <authorList>
            <person name="Ferriol-Gonzalez C."/>
            <person name="Concha-Eloko R."/>
            <person name="Bernabeu-Gimeno M."/>
            <person name="Fernandez-Cuenca F."/>
            <person name="Canada-Garcia J.E."/>
            <person name="Garcia-Cobos S."/>
            <person name="Sanjuan R."/>
            <person name="Domingo-Calap P."/>
        </authorList>
    </citation>
    <scope>NUCLEOTIDE SEQUENCE</scope>
</reference>
<protein>
    <submittedName>
        <fullName evidence="1">Uncharacterized protein</fullName>
    </submittedName>
</protein>
<accession>A0AAU8EE65</accession>
<gene>
    <name evidence="1" type="ORF">vBKpn2P2_25</name>
</gene>
<dbReference type="InterPro" id="IPR057903">
    <property type="entry name" value="Phage_N4_Gp8"/>
</dbReference>
<sequence>MQKRFRQVPYIVKRDIANHCYYVIQRGKPILTIKKKPEGWYACTMYHKSLRDAIIYCVYGV</sequence>